<dbReference type="STRING" id="51511.ENSCSAVP00000001375"/>
<accession>H2Y7S7</accession>
<evidence type="ECO:0000313" key="4">
    <source>
        <dbReference type="Ensembl" id="ENSCSAVP00000001375.1"/>
    </source>
</evidence>
<dbReference type="SUPFAM" id="SSF64182">
    <property type="entry name" value="DHH phosphoesterases"/>
    <property type="match status" value="1"/>
</dbReference>
<dbReference type="PANTHER" id="PTHR12112:SF39">
    <property type="entry name" value="EG:152A3.5 PROTEIN (FBGN0003116_PN PROTEIN)"/>
    <property type="match status" value="1"/>
</dbReference>
<organism evidence="4 5">
    <name type="scientific">Ciona savignyi</name>
    <name type="common">Pacific transparent sea squirt</name>
    <dbReference type="NCBI Taxonomy" id="51511"/>
    <lineage>
        <taxon>Eukaryota</taxon>
        <taxon>Metazoa</taxon>
        <taxon>Chordata</taxon>
        <taxon>Tunicata</taxon>
        <taxon>Ascidiacea</taxon>
        <taxon>Phlebobranchia</taxon>
        <taxon>Cionidae</taxon>
        <taxon>Ciona</taxon>
    </lineage>
</organism>
<dbReference type="AlphaFoldDB" id="H2Y7S7"/>
<dbReference type="eggNOG" id="KOG4129">
    <property type="taxonomic scope" value="Eukaryota"/>
</dbReference>
<feature type="coiled-coil region" evidence="2">
    <location>
        <begin position="247"/>
        <end position="274"/>
    </location>
</feature>
<dbReference type="FunCoup" id="H2Y7S7">
    <property type="interactions" value="6"/>
</dbReference>
<dbReference type="Ensembl" id="ENSCSAVT00000001391.1">
    <property type="protein sequence ID" value="ENSCSAVP00000001375.1"/>
    <property type="gene ID" value="ENSCSAVG00000000766.1"/>
</dbReference>
<dbReference type="HOGENOM" id="CLU_1070623_0_0_1"/>
<dbReference type="InterPro" id="IPR004097">
    <property type="entry name" value="DHHA2"/>
</dbReference>
<dbReference type="InParanoid" id="H2Y7S7"/>
<dbReference type="Gene3D" id="3.10.310.20">
    <property type="entry name" value="DHHA2 domain"/>
    <property type="match status" value="1"/>
</dbReference>
<keyword evidence="5" id="KW-1185">Reference proteome</keyword>
<dbReference type="InterPro" id="IPR038222">
    <property type="entry name" value="DHHA2_dom_sf"/>
</dbReference>
<keyword evidence="2" id="KW-0175">Coiled coil</keyword>
<dbReference type="Pfam" id="PF02833">
    <property type="entry name" value="DHHA2"/>
    <property type="match status" value="1"/>
</dbReference>
<reference evidence="4" key="2">
    <citation type="submission" date="2025-08" db="UniProtKB">
        <authorList>
            <consortium name="Ensembl"/>
        </authorList>
    </citation>
    <scope>IDENTIFICATION</scope>
</reference>
<reference evidence="5" key="1">
    <citation type="submission" date="2003-08" db="EMBL/GenBank/DDBJ databases">
        <authorList>
            <person name="Birren B."/>
            <person name="Nusbaum C."/>
            <person name="Abebe A."/>
            <person name="Abouelleil A."/>
            <person name="Adekoya E."/>
            <person name="Ait-zahra M."/>
            <person name="Allen N."/>
            <person name="Allen T."/>
            <person name="An P."/>
            <person name="Anderson M."/>
            <person name="Anderson S."/>
            <person name="Arachchi H."/>
            <person name="Armbruster J."/>
            <person name="Bachantsang P."/>
            <person name="Baldwin J."/>
            <person name="Barry A."/>
            <person name="Bayul T."/>
            <person name="Blitshsteyn B."/>
            <person name="Bloom T."/>
            <person name="Blye J."/>
            <person name="Boguslavskiy L."/>
            <person name="Borowsky M."/>
            <person name="Boukhgalter B."/>
            <person name="Brunache A."/>
            <person name="Butler J."/>
            <person name="Calixte N."/>
            <person name="Calvo S."/>
            <person name="Camarata J."/>
            <person name="Campo K."/>
            <person name="Chang J."/>
            <person name="Cheshatsang Y."/>
            <person name="Citroen M."/>
            <person name="Collymore A."/>
            <person name="Considine T."/>
            <person name="Cook A."/>
            <person name="Cooke P."/>
            <person name="Corum B."/>
            <person name="Cuomo C."/>
            <person name="David R."/>
            <person name="Dawoe T."/>
            <person name="Degray S."/>
            <person name="Dodge S."/>
            <person name="Dooley K."/>
            <person name="Dorje P."/>
            <person name="Dorjee K."/>
            <person name="Dorris L."/>
            <person name="Duffey N."/>
            <person name="Dupes A."/>
            <person name="Elkins T."/>
            <person name="Engels R."/>
            <person name="Erickson J."/>
            <person name="Farina A."/>
            <person name="Faro S."/>
            <person name="Ferreira P."/>
            <person name="Fischer H."/>
            <person name="Fitzgerald M."/>
            <person name="Foley K."/>
            <person name="Gage D."/>
            <person name="Galagan J."/>
            <person name="Gearin G."/>
            <person name="Gnerre S."/>
            <person name="Gnirke A."/>
            <person name="Goyette A."/>
            <person name="Graham J."/>
            <person name="Grandbois E."/>
            <person name="Gyaltsen K."/>
            <person name="Hafez N."/>
            <person name="Hagopian D."/>
            <person name="Hagos B."/>
            <person name="Hall J."/>
            <person name="Hatcher B."/>
            <person name="Heller A."/>
            <person name="Higgins H."/>
            <person name="Honan T."/>
            <person name="Horn A."/>
            <person name="Houde N."/>
            <person name="Hughes L."/>
            <person name="Hulme W."/>
            <person name="Husby E."/>
            <person name="Iliev I."/>
            <person name="Jaffe D."/>
            <person name="Jones C."/>
            <person name="Kamal M."/>
            <person name="Kamat A."/>
            <person name="Kamvysselis M."/>
            <person name="Karlsson E."/>
            <person name="Kells C."/>
            <person name="Kieu A."/>
            <person name="Kisner P."/>
            <person name="Kodira C."/>
            <person name="Kulbokas E."/>
            <person name="Labutti K."/>
            <person name="Lama D."/>
            <person name="Landers T."/>
            <person name="Leger J."/>
            <person name="Levine S."/>
            <person name="Lewis D."/>
            <person name="Lewis T."/>
            <person name="Lindblad-toh K."/>
            <person name="Liu X."/>
            <person name="Lokyitsang T."/>
            <person name="Lokyitsang Y."/>
            <person name="Lucien O."/>
            <person name="Lui A."/>
            <person name="Ma L.J."/>
            <person name="Mabbitt R."/>
            <person name="Macdonald J."/>
            <person name="Maclean C."/>
            <person name="Major J."/>
            <person name="Manning J."/>
            <person name="Marabella R."/>
            <person name="Maru K."/>
            <person name="Matthews C."/>
            <person name="Mauceli E."/>
            <person name="Mccarthy M."/>
            <person name="Mcdonough S."/>
            <person name="Mcghee T."/>
            <person name="Meldrim J."/>
            <person name="Meneus L."/>
            <person name="Mesirov J."/>
            <person name="Mihalev A."/>
            <person name="Mihova T."/>
            <person name="Mikkelsen T."/>
            <person name="Mlenga V."/>
            <person name="Moru K."/>
            <person name="Mozes J."/>
            <person name="Mulrain L."/>
            <person name="Munson G."/>
            <person name="Naylor J."/>
            <person name="Newes C."/>
            <person name="Nguyen C."/>
            <person name="Nguyen N."/>
            <person name="Nguyen T."/>
            <person name="Nicol R."/>
            <person name="Nielsen C."/>
            <person name="Nizzari M."/>
            <person name="Norbu C."/>
            <person name="Norbu N."/>
            <person name="O'donnell P."/>
            <person name="Okoawo O."/>
            <person name="O'leary S."/>
            <person name="Omotosho B."/>
            <person name="O'neill K."/>
            <person name="Osman S."/>
            <person name="Parker S."/>
            <person name="Perrin D."/>
            <person name="Phunkhang P."/>
            <person name="Piqani B."/>
            <person name="Purcell S."/>
            <person name="Rachupka T."/>
            <person name="Ramasamy U."/>
            <person name="Rameau R."/>
            <person name="Ray V."/>
            <person name="Raymond C."/>
            <person name="Retta R."/>
            <person name="Richardson S."/>
            <person name="Rise C."/>
            <person name="Rodriguez J."/>
            <person name="Rogers J."/>
            <person name="Rogov P."/>
            <person name="Rutman M."/>
            <person name="Schupbach R."/>
            <person name="Seaman C."/>
            <person name="Settipalli S."/>
            <person name="Sharpe T."/>
            <person name="Sheridan J."/>
            <person name="Sherpa N."/>
            <person name="Shi J."/>
            <person name="Smirnov S."/>
            <person name="Smith C."/>
            <person name="Sougnez C."/>
            <person name="Spencer B."/>
            <person name="Stalker J."/>
            <person name="Stange-thomann N."/>
            <person name="Stavropoulos S."/>
            <person name="Stetson K."/>
            <person name="Stone C."/>
            <person name="Stone S."/>
            <person name="Stubbs M."/>
            <person name="Talamas J."/>
            <person name="Tchuinga P."/>
            <person name="Tenzing P."/>
            <person name="Tesfaye S."/>
            <person name="Theodore J."/>
            <person name="Thoulutsang Y."/>
            <person name="Topham K."/>
            <person name="Towey S."/>
            <person name="Tsamla T."/>
            <person name="Tsomo N."/>
            <person name="Vallee D."/>
            <person name="Vassiliev H."/>
            <person name="Venkataraman V."/>
            <person name="Vinson J."/>
            <person name="Vo A."/>
            <person name="Wade C."/>
            <person name="Wang S."/>
            <person name="Wangchuk T."/>
            <person name="Wangdi T."/>
            <person name="Whittaker C."/>
            <person name="Wilkinson J."/>
            <person name="Wu Y."/>
            <person name="Wyman D."/>
            <person name="Yadav S."/>
            <person name="Yang S."/>
            <person name="Yang X."/>
            <person name="Yeager S."/>
            <person name="Yee E."/>
            <person name="Young G."/>
            <person name="Zainoun J."/>
            <person name="Zembeck L."/>
            <person name="Zimmer A."/>
            <person name="Zody M."/>
            <person name="Lander E."/>
        </authorList>
    </citation>
    <scope>NUCLEOTIDE SEQUENCE [LARGE SCALE GENOMIC DNA]</scope>
</reference>
<reference evidence="4" key="3">
    <citation type="submission" date="2025-09" db="UniProtKB">
        <authorList>
            <consortium name="Ensembl"/>
        </authorList>
    </citation>
    <scope>IDENTIFICATION</scope>
</reference>
<sequence length="306" mass="34668">RVKQRILFQKLCINPENLVFLYDYDFKSFKNLSKEQLTITLVDHHHIQNSHVLHGVRSHVTEILDHRPQEYATGPGVEASICKVGSCSTLIATRVLQNLREDQLLPEVVTLLLGAILIDTNNLLAKAKVTPTDVDVVQRLLQLNLSKLDRETLYDSLNRAKFSVEGFNAMDMLHKDAKVIENQNCTFSVMFSTLHQHNSAFFSRPDAKSAIESNLETAKVQAWISLAPITVDSESRTYKVLAVYCPNDEKREKIIEALTAADSLEIQIDKHNQQAFNSCVILRMYNCQATRKQIIPVVNKLLQDGI</sequence>
<comment type="similarity">
    <text evidence="1">Belongs to the PPase class C family. Prune subfamily.</text>
</comment>
<dbReference type="GO" id="GO:0004309">
    <property type="term" value="F:exopolyphosphatase activity"/>
    <property type="evidence" value="ECO:0007669"/>
    <property type="project" value="TreeGrafter"/>
</dbReference>
<dbReference type="SMART" id="SM01131">
    <property type="entry name" value="DHHA2"/>
    <property type="match status" value="1"/>
</dbReference>
<feature type="domain" description="DHHA2" evidence="3">
    <location>
        <begin position="154"/>
        <end position="302"/>
    </location>
</feature>
<evidence type="ECO:0000256" key="2">
    <source>
        <dbReference type="SAM" id="Coils"/>
    </source>
</evidence>
<dbReference type="Proteomes" id="UP000007875">
    <property type="component" value="Unassembled WGS sequence"/>
</dbReference>
<dbReference type="Gene3D" id="3.90.1640.10">
    <property type="entry name" value="inorganic pyrophosphatase (n-terminal core)"/>
    <property type="match status" value="1"/>
</dbReference>
<evidence type="ECO:0000313" key="5">
    <source>
        <dbReference type="Proteomes" id="UP000007875"/>
    </source>
</evidence>
<evidence type="ECO:0000256" key="1">
    <source>
        <dbReference type="ARBA" id="ARBA00010331"/>
    </source>
</evidence>
<dbReference type="GeneTree" id="ENSGT00450000040262"/>
<dbReference type="PANTHER" id="PTHR12112">
    <property type="entry name" value="BNIP - RELATED"/>
    <property type="match status" value="1"/>
</dbReference>
<name>H2Y7S7_CIOSA</name>
<dbReference type="GO" id="GO:0005737">
    <property type="term" value="C:cytoplasm"/>
    <property type="evidence" value="ECO:0007669"/>
    <property type="project" value="InterPro"/>
</dbReference>
<protein>
    <recommendedName>
        <fullName evidence="3">DHHA2 domain-containing protein</fullName>
    </recommendedName>
</protein>
<evidence type="ECO:0000259" key="3">
    <source>
        <dbReference type="SMART" id="SM01131"/>
    </source>
</evidence>
<dbReference type="OMA" id="TAHSEML"/>
<dbReference type="InterPro" id="IPR038763">
    <property type="entry name" value="DHH_sf"/>
</dbReference>
<proteinExistence type="inferred from homology"/>